<dbReference type="Gene3D" id="3.40.228.10">
    <property type="entry name" value="Dimethylsulfoxide Reductase, domain 2"/>
    <property type="match status" value="1"/>
</dbReference>
<dbReference type="Gene3D" id="2.20.25.90">
    <property type="entry name" value="ADC-like domains"/>
    <property type="match status" value="1"/>
</dbReference>
<evidence type="ECO:0000256" key="2">
    <source>
        <dbReference type="ARBA" id="ARBA00022723"/>
    </source>
</evidence>
<dbReference type="PROSITE" id="PS51669">
    <property type="entry name" value="4FE4S_MOW_BIS_MGD"/>
    <property type="match status" value="1"/>
</dbReference>
<accession>A0A2T2WMQ8</accession>
<dbReference type="AlphaFoldDB" id="A0A2T2WMQ8"/>
<dbReference type="Gene3D" id="3.40.50.740">
    <property type="match status" value="1"/>
</dbReference>
<dbReference type="Pfam" id="PF04879">
    <property type="entry name" value="Molybdop_Fe4S4"/>
    <property type="match status" value="1"/>
</dbReference>
<dbReference type="PANTHER" id="PTHR43742:SF6">
    <property type="entry name" value="OXIDOREDUCTASE YYAE-RELATED"/>
    <property type="match status" value="1"/>
</dbReference>
<sequence length="667" mass="74178">MAVRMVHAVCPHDCYDACGLEVSVEDGQVTAIHGDPDHPITNGFLCFKVNHYLDRLYHSDRVTQPLKRVGPKGGDQFRPVSWDEALSEVGTKLNRILAESGGEAILPYTFAGNEGLLSHSLSERFFRKIGASRLQRTICTAAADAALNWVYGTAMGPDPETLPLTKFVILWGSNPMATNIHEIPLLDEARRRGAEIWTIDPLKTATAKRYDHHVTIQPGSDGALALGLARAILERQTADMAFIRDYVTGFEQFRAVADSWTLDRTLATTGLTRSQFGELLERLESSRPLLFRTGWGLQRRRTGAQAVWAISALSIILGAPRHRGGGHLVSNSGAFPLNWAGLWSGGSLHPTTRSVNMVQLGEALTALSDPPIRSLIVYGSNPAVTAPQQQKVLEGLRRPDLLTIVHEQMMTDTARYADWVFPACMSVEALDLYISYWHRYVQLSLPAVAPLGESVSNNEFFRRLAKTMGLTDPELQESDEGLIRTLLQSNHPWLEGISWDALVQHPVQKLKLPTDTRPYVDTAIPTRDERLHIEPFFADAGRIWQDQSSSPDEFQLLSPARRETIKSSYANVRSVMKTSTPELLMHPEDLRRLRLQPGQWVSVYNAFGETRMVVQPSEVPPRGIVVSYAVHWNDGADGSNVNQLTSATLSDYGQGATFYDAWVRIRS</sequence>
<evidence type="ECO:0000256" key="3">
    <source>
        <dbReference type="ARBA" id="ARBA00023004"/>
    </source>
</evidence>
<dbReference type="Pfam" id="PF01568">
    <property type="entry name" value="Molydop_binding"/>
    <property type="match status" value="1"/>
</dbReference>
<dbReference type="InterPro" id="IPR009010">
    <property type="entry name" value="Asp_de-COase-like_dom_sf"/>
</dbReference>
<evidence type="ECO:0000313" key="7">
    <source>
        <dbReference type="Proteomes" id="UP000241848"/>
    </source>
</evidence>
<dbReference type="SMART" id="SM00926">
    <property type="entry name" value="Molybdop_Fe4S4"/>
    <property type="match status" value="1"/>
</dbReference>
<keyword evidence="4" id="KW-0411">Iron-sulfur</keyword>
<evidence type="ECO:0000313" key="6">
    <source>
        <dbReference type="EMBL" id="PSR23520.1"/>
    </source>
</evidence>
<evidence type="ECO:0000256" key="1">
    <source>
        <dbReference type="ARBA" id="ARBA00010312"/>
    </source>
</evidence>
<dbReference type="CDD" id="cd02766">
    <property type="entry name" value="MopB_3"/>
    <property type="match status" value="1"/>
</dbReference>
<dbReference type="InterPro" id="IPR006656">
    <property type="entry name" value="Mopterin_OxRdtase"/>
</dbReference>
<dbReference type="GO" id="GO:0016491">
    <property type="term" value="F:oxidoreductase activity"/>
    <property type="evidence" value="ECO:0007669"/>
    <property type="project" value="InterPro"/>
</dbReference>
<dbReference type="GO" id="GO:0046872">
    <property type="term" value="F:metal ion binding"/>
    <property type="evidence" value="ECO:0007669"/>
    <property type="project" value="UniProtKB-KW"/>
</dbReference>
<dbReference type="InterPro" id="IPR006963">
    <property type="entry name" value="Mopterin_OxRdtase_4Fe-4S_dom"/>
</dbReference>
<dbReference type="GO" id="GO:0043546">
    <property type="term" value="F:molybdopterin cofactor binding"/>
    <property type="evidence" value="ECO:0007669"/>
    <property type="project" value="InterPro"/>
</dbReference>
<evidence type="ECO:0000256" key="4">
    <source>
        <dbReference type="ARBA" id="ARBA00023014"/>
    </source>
</evidence>
<dbReference type="Proteomes" id="UP000241848">
    <property type="component" value="Unassembled WGS sequence"/>
</dbReference>
<protein>
    <submittedName>
        <fullName evidence="6">Trimethylamine-N-oxide reductase</fullName>
    </submittedName>
</protein>
<dbReference type="EMBL" id="PXYV01000005">
    <property type="protein sequence ID" value="PSR23520.1"/>
    <property type="molecule type" value="Genomic_DNA"/>
</dbReference>
<gene>
    <name evidence="6" type="ORF">C7B45_02990</name>
</gene>
<dbReference type="GO" id="GO:0051536">
    <property type="term" value="F:iron-sulfur cluster binding"/>
    <property type="evidence" value="ECO:0007669"/>
    <property type="project" value="UniProtKB-KW"/>
</dbReference>
<keyword evidence="2" id="KW-0479">Metal-binding</keyword>
<dbReference type="SUPFAM" id="SSF50692">
    <property type="entry name" value="ADC-like"/>
    <property type="match status" value="1"/>
</dbReference>
<dbReference type="SUPFAM" id="SSF53706">
    <property type="entry name" value="Formate dehydrogenase/DMSO reductase, domains 1-3"/>
    <property type="match status" value="1"/>
</dbReference>
<name>A0A2T2WMQ8_9FIRM</name>
<dbReference type="Gene3D" id="2.40.40.20">
    <property type="match status" value="1"/>
</dbReference>
<comment type="caution">
    <text evidence="6">The sequence shown here is derived from an EMBL/GenBank/DDBJ whole genome shotgun (WGS) entry which is preliminary data.</text>
</comment>
<evidence type="ECO:0000259" key="5">
    <source>
        <dbReference type="PROSITE" id="PS51669"/>
    </source>
</evidence>
<dbReference type="InterPro" id="IPR050612">
    <property type="entry name" value="Prok_Mopterin_Oxidored"/>
</dbReference>
<organism evidence="6 7">
    <name type="scientific">Sulfobacillus acidophilus</name>
    <dbReference type="NCBI Taxonomy" id="53633"/>
    <lineage>
        <taxon>Bacteria</taxon>
        <taxon>Bacillati</taxon>
        <taxon>Bacillota</taxon>
        <taxon>Clostridia</taxon>
        <taxon>Eubacteriales</taxon>
        <taxon>Clostridiales Family XVII. Incertae Sedis</taxon>
        <taxon>Sulfobacillus</taxon>
    </lineage>
</organism>
<dbReference type="PANTHER" id="PTHR43742">
    <property type="entry name" value="TRIMETHYLAMINE-N-OXIDE REDUCTASE"/>
    <property type="match status" value="1"/>
</dbReference>
<comment type="similarity">
    <text evidence="1">Belongs to the prokaryotic molybdopterin-containing oxidoreductase family.</text>
</comment>
<proteinExistence type="inferred from homology"/>
<reference evidence="6 7" key="1">
    <citation type="journal article" date="2014" name="BMC Genomics">
        <title>Comparison of environmental and isolate Sulfobacillus genomes reveals diverse carbon, sulfur, nitrogen, and hydrogen metabolisms.</title>
        <authorList>
            <person name="Justice N.B."/>
            <person name="Norman A."/>
            <person name="Brown C.T."/>
            <person name="Singh A."/>
            <person name="Thomas B.C."/>
            <person name="Banfield J.F."/>
        </authorList>
    </citation>
    <scope>NUCLEOTIDE SEQUENCE [LARGE SCALE GENOMIC DNA]</scope>
    <source>
        <strain evidence="6">AMDSBA3</strain>
    </source>
</reference>
<dbReference type="InterPro" id="IPR006657">
    <property type="entry name" value="MoPterin_dinucl-bd_dom"/>
</dbReference>
<dbReference type="Pfam" id="PF00384">
    <property type="entry name" value="Molybdopterin"/>
    <property type="match status" value="1"/>
</dbReference>
<feature type="domain" description="4Fe-4S Mo/W bis-MGD-type" evidence="5">
    <location>
        <begin position="3"/>
        <end position="60"/>
    </location>
</feature>
<keyword evidence="3" id="KW-0408">Iron</keyword>
<dbReference type="Gene3D" id="3.30.2070.10">
    <property type="entry name" value="Formate dehydrogenase/DMSO reductase"/>
    <property type="match status" value="1"/>
</dbReference>